<feature type="transmembrane region" description="Helical" evidence="1">
    <location>
        <begin position="35"/>
        <end position="53"/>
    </location>
</feature>
<dbReference type="InterPro" id="IPR011990">
    <property type="entry name" value="TPR-like_helical_dom_sf"/>
</dbReference>
<evidence type="ECO:0000256" key="1">
    <source>
        <dbReference type="SAM" id="Phobius"/>
    </source>
</evidence>
<evidence type="ECO:0000259" key="2">
    <source>
        <dbReference type="Pfam" id="PF09976"/>
    </source>
</evidence>
<keyword evidence="1" id="KW-1133">Transmembrane helix</keyword>
<name>A0A381X032_9ZZZZ</name>
<accession>A0A381X032</accession>
<reference evidence="3" key="1">
    <citation type="submission" date="2018-05" db="EMBL/GenBank/DDBJ databases">
        <authorList>
            <person name="Lanie J.A."/>
            <person name="Ng W.-L."/>
            <person name="Kazmierczak K.M."/>
            <person name="Andrzejewski T.M."/>
            <person name="Davidsen T.M."/>
            <person name="Wayne K.J."/>
            <person name="Tettelin H."/>
            <person name="Glass J.I."/>
            <person name="Rusch D."/>
            <person name="Podicherti R."/>
            <person name="Tsui H.-C.T."/>
            <person name="Winkler M.E."/>
        </authorList>
    </citation>
    <scope>NUCLEOTIDE SEQUENCE</scope>
</reference>
<proteinExistence type="predicted"/>
<dbReference type="Gene3D" id="1.25.40.10">
    <property type="entry name" value="Tetratricopeptide repeat domain"/>
    <property type="match status" value="1"/>
</dbReference>
<dbReference type="AlphaFoldDB" id="A0A381X032"/>
<dbReference type="Pfam" id="PF09976">
    <property type="entry name" value="TPR_21"/>
    <property type="match status" value="1"/>
</dbReference>
<gene>
    <name evidence="3" type="ORF">METZ01_LOCUS110752</name>
</gene>
<dbReference type="EMBL" id="UINC01013393">
    <property type="protein sequence ID" value="SVA57898.1"/>
    <property type="molecule type" value="Genomic_DNA"/>
</dbReference>
<protein>
    <recommendedName>
        <fullName evidence="2">Ancillary SecYEG translocon subunit/Cell division coordinator CpoB TPR domain-containing protein</fullName>
    </recommendedName>
</protein>
<dbReference type="InterPro" id="IPR018704">
    <property type="entry name" value="SecYEG/CpoB_TPR"/>
</dbReference>
<feature type="domain" description="Ancillary SecYEG translocon subunit/Cell division coordinator CpoB TPR" evidence="2">
    <location>
        <begin position="34"/>
        <end position="161"/>
    </location>
</feature>
<evidence type="ECO:0000313" key="3">
    <source>
        <dbReference type="EMBL" id="SVA57898.1"/>
    </source>
</evidence>
<sequence length="225" mass="25506">MLKPKPKFTKKEMKKDPLLETINTGFEKYNKHKSMIFRAGIGIIALIVIIVFLSTRQGSQQKPADILLGNALVSMDTGDIENAQFQFELLTDEHGSTRSGKTSNYYLGSIHFDKGDYDNAKTYLERFINSASENILLSSGHFMLSNIYKRESNQDKEEKHLELAVKFSSIPHNRHSLELALAELYVDKGTEEMAMEIVQKILNLENISSGNKKKAEELSGFLTRK</sequence>
<keyword evidence="1" id="KW-0812">Transmembrane</keyword>
<organism evidence="3">
    <name type="scientific">marine metagenome</name>
    <dbReference type="NCBI Taxonomy" id="408172"/>
    <lineage>
        <taxon>unclassified sequences</taxon>
        <taxon>metagenomes</taxon>
        <taxon>ecological metagenomes</taxon>
    </lineage>
</organism>
<dbReference type="SUPFAM" id="SSF81901">
    <property type="entry name" value="HCP-like"/>
    <property type="match status" value="1"/>
</dbReference>
<keyword evidence="1" id="KW-0472">Membrane</keyword>